<accession>A0ABZ2GPX7</accession>
<dbReference type="Proteomes" id="UP001373909">
    <property type="component" value="Chromosome"/>
</dbReference>
<dbReference type="EMBL" id="CP142523">
    <property type="protein sequence ID" value="WWO46350.1"/>
    <property type="molecule type" value="Genomic_DNA"/>
</dbReference>
<reference evidence="1 2" key="1">
    <citation type="submission" date="2024-01" db="EMBL/GenBank/DDBJ databases">
        <title>Draft genome sequences of nine bacterial species from freshwater ponds near Washington, DC.</title>
        <authorList>
            <person name="Pavloudi C."/>
            <person name="Oliver L."/>
            <person name="Slattery K."/>
            <person name="Lissner G."/>
            <person name="Saw J.H."/>
        </authorList>
    </citation>
    <scope>NUCLEOTIDE SEQUENCE [LARGE SCALE GENOMIC DNA]</scope>
    <source>
        <strain evidence="2">TB1-E2</strain>
    </source>
</reference>
<keyword evidence="2" id="KW-1185">Reference proteome</keyword>
<evidence type="ECO:0000313" key="1">
    <source>
        <dbReference type="EMBL" id="WWO46350.1"/>
    </source>
</evidence>
<proteinExistence type="predicted"/>
<protein>
    <submittedName>
        <fullName evidence="1">Uncharacterized protein</fullName>
    </submittedName>
</protein>
<name>A0ABZ2GPX7_9BURK</name>
<gene>
    <name evidence="1" type="ORF">OPV09_27290</name>
</gene>
<sequence length="270" mass="30226">MTTPQTKNARKICEQILINQKLSNVKLGILRSENAVADRLLARGLELTKAYEELHRKLCHYPGALQAFLEVVLTTGAFWSLEDIAEARKARGELNHINQQIGRLATEVAHLLTQRDQLHNTSGFRDDTYFHVCDLIKGAGKNNSEFVNRVQERFEQLPAQFSLKYWPTLSDVMLELSSDAKSAIQEASDRLTDVATSALRPSRADFFKTFFVAIKEKSGRPIGPLPSGLILTDNTLASLVNCALDLDDESLVDAAYVKGVRQRERQASQQ</sequence>
<dbReference type="RefSeq" id="WP_338679951.1">
    <property type="nucleotide sequence ID" value="NZ_CP142523.1"/>
</dbReference>
<evidence type="ECO:0000313" key="2">
    <source>
        <dbReference type="Proteomes" id="UP001373909"/>
    </source>
</evidence>
<organism evidence="1 2">
    <name type="scientific">Janthinobacterium aestuarii</name>
    <dbReference type="NCBI Taxonomy" id="2985511"/>
    <lineage>
        <taxon>Bacteria</taxon>
        <taxon>Pseudomonadati</taxon>
        <taxon>Pseudomonadota</taxon>
        <taxon>Betaproteobacteria</taxon>
        <taxon>Burkholderiales</taxon>
        <taxon>Oxalobacteraceae</taxon>
        <taxon>Janthinobacterium</taxon>
    </lineage>
</organism>